<comment type="similarity">
    <text evidence="2">Belongs to the phosphoglycerate mutase family. BPG-dependent PGAM subfamily.</text>
</comment>
<dbReference type="NCBIfam" id="TIGR01258">
    <property type="entry name" value="pgm_1"/>
    <property type="match status" value="1"/>
</dbReference>
<feature type="compositionally biased region" description="Basic and acidic residues" evidence="6">
    <location>
        <begin position="125"/>
        <end position="138"/>
    </location>
</feature>
<dbReference type="PANTHER" id="PTHR11931">
    <property type="entry name" value="PHOSPHOGLYCERATE MUTASE"/>
    <property type="match status" value="1"/>
</dbReference>
<keyword evidence="5" id="KW-0413">Isomerase</keyword>
<dbReference type="InterPro" id="IPR005952">
    <property type="entry name" value="Phosphogly_mut1"/>
</dbReference>
<gene>
    <name evidence="7" type="ORF">METZ01_LOCUS139669</name>
</gene>
<evidence type="ECO:0000256" key="6">
    <source>
        <dbReference type="SAM" id="MobiDB-lite"/>
    </source>
</evidence>
<dbReference type="InterPro" id="IPR029033">
    <property type="entry name" value="His_PPase_superfam"/>
</dbReference>
<organism evidence="7">
    <name type="scientific">marine metagenome</name>
    <dbReference type="NCBI Taxonomy" id="408172"/>
    <lineage>
        <taxon>unclassified sequences</taxon>
        <taxon>metagenomes</taxon>
        <taxon>ecological metagenomes</taxon>
    </lineage>
</organism>
<accession>A0A381ZBY2</accession>
<dbReference type="InterPro" id="IPR013078">
    <property type="entry name" value="His_Pase_superF_clade-1"/>
</dbReference>
<evidence type="ECO:0000313" key="7">
    <source>
        <dbReference type="EMBL" id="SVA86815.1"/>
    </source>
</evidence>
<keyword evidence="4" id="KW-0324">Glycolysis</keyword>
<evidence type="ECO:0000256" key="2">
    <source>
        <dbReference type="ARBA" id="ARBA00006717"/>
    </source>
</evidence>
<feature type="region of interest" description="Disordered" evidence="6">
    <location>
        <begin position="111"/>
        <end position="138"/>
    </location>
</feature>
<dbReference type="FunFam" id="3.40.50.1240:FF:000003">
    <property type="entry name" value="2,3-bisphosphoglycerate-dependent phosphoglycerate mutase"/>
    <property type="match status" value="1"/>
</dbReference>
<dbReference type="CDD" id="cd07067">
    <property type="entry name" value="HP_PGM_like"/>
    <property type="match status" value="1"/>
</dbReference>
<dbReference type="GO" id="GO:0006096">
    <property type="term" value="P:glycolytic process"/>
    <property type="evidence" value="ECO:0007669"/>
    <property type="project" value="UniProtKB-KW"/>
</dbReference>
<sequence length="237" mass="27239">MGKLIAIRHGQSTWNAENRFTGWVDVDLSEKGIQEAEKSGKLLKELNLNYDICFTSYLKRAIKTLEIVLKVLGKDIKYKKAWELNERHYGALTGLNKAETEKKLGEEQFKKYRRSWDNPPPSLDRGSEYSSHKDPLYKDLSDIPDTESLKNTYDRVLPYFEKHIEKHIKQSKNIILSAHGNSIRALGKKIFNISDKSINLLEIPTGNPLVIDFDNSGKVLSAKYLDESRKKEIISNQ</sequence>
<comment type="catalytic activity">
    <reaction evidence="1">
        <text>(2R)-2-phosphoglycerate = (2R)-3-phosphoglycerate</text>
        <dbReference type="Rhea" id="RHEA:15901"/>
        <dbReference type="ChEBI" id="CHEBI:58272"/>
        <dbReference type="ChEBI" id="CHEBI:58289"/>
        <dbReference type="EC" id="5.4.2.11"/>
    </reaction>
</comment>
<name>A0A381ZBY2_9ZZZZ</name>
<evidence type="ECO:0000256" key="3">
    <source>
        <dbReference type="ARBA" id="ARBA00012028"/>
    </source>
</evidence>
<evidence type="ECO:0000256" key="4">
    <source>
        <dbReference type="ARBA" id="ARBA00023152"/>
    </source>
</evidence>
<dbReference type="GO" id="GO:0004619">
    <property type="term" value="F:phosphoglycerate mutase activity"/>
    <property type="evidence" value="ECO:0007669"/>
    <property type="project" value="UniProtKB-EC"/>
</dbReference>
<reference evidence="7" key="1">
    <citation type="submission" date="2018-05" db="EMBL/GenBank/DDBJ databases">
        <authorList>
            <person name="Lanie J.A."/>
            <person name="Ng W.-L."/>
            <person name="Kazmierczak K.M."/>
            <person name="Andrzejewski T.M."/>
            <person name="Davidsen T.M."/>
            <person name="Wayne K.J."/>
            <person name="Tettelin H."/>
            <person name="Glass J.I."/>
            <person name="Rusch D."/>
            <person name="Podicherti R."/>
            <person name="Tsui H.-C.T."/>
            <person name="Winkler M.E."/>
        </authorList>
    </citation>
    <scope>NUCLEOTIDE SEQUENCE</scope>
</reference>
<evidence type="ECO:0000256" key="1">
    <source>
        <dbReference type="ARBA" id="ARBA00000380"/>
    </source>
</evidence>
<proteinExistence type="inferred from homology"/>
<dbReference type="EC" id="5.4.2.11" evidence="3"/>
<dbReference type="SUPFAM" id="SSF53254">
    <property type="entry name" value="Phosphoglycerate mutase-like"/>
    <property type="match status" value="1"/>
</dbReference>
<dbReference type="EMBL" id="UINC01020745">
    <property type="protein sequence ID" value="SVA86815.1"/>
    <property type="molecule type" value="Genomic_DNA"/>
</dbReference>
<dbReference type="Gene3D" id="3.40.50.1240">
    <property type="entry name" value="Phosphoglycerate mutase-like"/>
    <property type="match status" value="1"/>
</dbReference>
<dbReference type="SMART" id="SM00855">
    <property type="entry name" value="PGAM"/>
    <property type="match status" value="1"/>
</dbReference>
<dbReference type="AlphaFoldDB" id="A0A381ZBY2"/>
<dbReference type="HAMAP" id="MF_01039">
    <property type="entry name" value="PGAM_GpmA"/>
    <property type="match status" value="1"/>
</dbReference>
<evidence type="ECO:0000256" key="5">
    <source>
        <dbReference type="ARBA" id="ARBA00023235"/>
    </source>
</evidence>
<protein>
    <recommendedName>
        <fullName evidence="3">phosphoglycerate mutase (2,3-diphosphoglycerate-dependent)</fullName>
        <ecNumber evidence="3">5.4.2.11</ecNumber>
    </recommendedName>
</protein>
<dbReference type="Pfam" id="PF00300">
    <property type="entry name" value="His_Phos_1"/>
    <property type="match status" value="1"/>
</dbReference>